<dbReference type="Pfam" id="PF04818">
    <property type="entry name" value="CID"/>
    <property type="match status" value="1"/>
</dbReference>
<evidence type="ECO:0000256" key="8">
    <source>
        <dbReference type="SAM" id="MobiDB-lite"/>
    </source>
</evidence>
<evidence type="ECO:0000256" key="5">
    <source>
        <dbReference type="ARBA" id="ARBA00023187"/>
    </source>
</evidence>
<evidence type="ECO:0000256" key="2">
    <source>
        <dbReference type="ARBA" id="ARBA00022553"/>
    </source>
</evidence>
<feature type="region of interest" description="Disordered" evidence="8">
    <location>
        <begin position="202"/>
        <end position="241"/>
    </location>
</feature>
<dbReference type="Proteomes" id="UP000319257">
    <property type="component" value="Unassembled WGS sequence"/>
</dbReference>
<dbReference type="GeneID" id="41975511"/>
<dbReference type="Pfam" id="PF00076">
    <property type="entry name" value="RRM_1"/>
    <property type="match status" value="1"/>
</dbReference>
<evidence type="ECO:0000256" key="4">
    <source>
        <dbReference type="ARBA" id="ARBA00022884"/>
    </source>
</evidence>
<feature type="compositionally biased region" description="Low complexity" evidence="8">
    <location>
        <begin position="151"/>
        <end position="161"/>
    </location>
</feature>
<feature type="compositionally biased region" description="Basic and acidic residues" evidence="8">
    <location>
        <begin position="629"/>
        <end position="640"/>
    </location>
</feature>
<name>A0A507AU57_9PEZI</name>
<organism evidence="11 12">
    <name type="scientific">Thyridium curvatum</name>
    <dbReference type="NCBI Taxonomy" id="1093900"/>
    <lineage>
        <taxon>Eukaryota</taxon>
        <taxon>Fungi</taxon>
        <taxon>Dikarya</taxon>
        <taxon>Ascomycota</taxon>
        <taxon>Pezizomycotina</taxon>
        <taxon>Sordariomycetes</taxon>
        <taxon>Sordariomycetidae</taxon>
        <taxon>Thyridiales</taxon>
        <taxon>Thyridiaceae</taxon>
        <taxon>Thyridium</taxon>
    </lineage>
</organism>
<dbReference type="Pfam" id="PF21380">
    <property type="entry name" value="Nrd1-Seb1_dom2"/>
    <property type="match status" value="1"/>
</dbReference>
<dbReference type="AlphaFoldDB" id="A0A507AU57"/>
<feature type="compositionally biased region" description="Basic residues" evidence="8">
    <location>
        <begin position="384"/>
        <end position="396"/>
    </location>
</feature>
<evidence type="ECO:0000256" key="6">
    <source>
        <dbReference type="ARBA" id="ARBA00023242"/>
    </source>
</evidence>
<keyword evidence="6" id="KW-0539">Nucleus</keyword>
<dbReference type="SMART" id="SM00582">
    <property type="entry name" value="RPR"/>
    <property type="match status" value="1"/>
</dbReference>
<evidence type="ECO:0000256" key="3">
    <source>
        <dbReference type="ARBA" id="ARBA00022728"/>
    </source>
</evidence>
<dbReference type="Gene3D" id="1.25.40.90">
    <property type="match status" value="1"/>
</dbReference>
<feature type="compositionally biased region" description="Basic and acidic residues" evidence="8">
    <location>
        <begin position="397"/>
        <end position="419"/>
    </location>
</feature>
<comment type="caution">
    <text evidence="11">The sequence shown here is derived from an EMBL/GenBank/DDBJ whole genome shotgun (WGS) entry which is preliminary data.</text>
</comment>
<dbReference type="FunFam" id="1.25.40.90:FF:000026">
    <property type="entry name" value="RNA binding protein Nrd1"/>
    <property type="match status" value="1"/>
</dbReference>
<dbReference type="PROSITE" id="PS51391">
    <property type="entry name" value="CID"/>
    <property type="match status" value="1"/>
</dbReference>
<dbReference type="GO" id="GO:0036002">
    <property type="term" value="F:pre-mRNA binding"/>
    <property type="evidence" value="ECO:0007669"/>
    <property type="project" value="TreeGrafter"/>
</dbReference>
<feature type="region of interest" description="Disordered" evidence="8">
    <location>
        <begin position="612"/>
        <end position="695"/>
    </location>
</feature>
<dbReference type="SUPFAM" id="SSF54928">
    <property type="entry name" value="RNA-binding domain, RBD"/>
    <property type="match status" value="1"/>
</dbReference>
<keyword evidence="4 7" id="KW-0694">RNA-binding</keyword>
<dbReference type="GO" id="GO:0031124">
    <property type="term" value="P:mRNA 3'-end processing"/>
    <property type="evidence" value="ECO:0007669"/>
    <property type="project" value="UniProtKB-ARBA"/>
</dbReference>
<gene>
    <name evidence="11" type="ORF">E0L32_008064</name>
</gene>
<evidence type="ECO:0000313" key="11">
    <source>
        <dbReference type="EMBL" id="TPX11027.1"/>
    </source>
</evidence>
<dbReference type="PANTHER" id="PTHR14089">
    <property type="entry name" value="PRE-MRNA-SPLICING FACTOR RBM22"/>
    <property type="match status" value="1"/>
</dbReference>
<accession>A0A507AU57</accession>
<dbReference type="InParanoid" id="A0A507AU57"/>
<keyword evidence="5" id="KW-0508">mRNA splicing</keyword>
<evidence type="ECO:0000259" key="10">
    <source>
        <dbReference type="PROSITE" id="PS51391"/>
    </source>
</evidence>
<evidence type="ECO:0000259" key="9">
    <source>
        <dbReference type="PROSITE" id="PS50102"/>
    </source>
</evidence>
<feature type="compositionally biased region" description="Basic and acidic residues" evidence="8">
    <location>
        <begin position="670"/>
        <end position="683"/>
    </location>
</feature>
<dbReference type="InterPro" id="IPR039171">
    <property type="entry name" value="Cwc2/Slt11"/>
</dbReference>
<dbReference type="InterPro" id="IPR006569">
    <property type="entry name" value="CID_dom"/>
</dbReference>
<feature type="region of interest" description="Disordered" evidence="8">
    <location>
        <begin position="337"/>
        <end position="465"/>
    </location>
</feature>
<evidence type="ECO:0000256" key="1">
    <source>
        <dbReference type="ARBA" id="ARBA00004123"/>
    </source>
</evidence>
<feature type="domain" description="CID" evidence="10">
    <location>
        <begin position="1"/>
        <end position="154"/>
    </location>
</feature>
<dbReference type="RefSeq" id="XP_030992738.1">
    <property type="nucleotide sequence ID" value="XM_031142877.1"/>
</dbReference>
<comment type="subcellular location">
    <subcellularLocation>
        <location evidence="1">Nucleus</location>
    </subcellularLocation>
</comment>
<keyword evidence="2" id="KW-0597">Phosphoprotein</keyword>
<dbReference type="GO" id="GO:0031126">
    <property type="term" value="P:sno(s)RNA 3'-end processing"/>
    <property type="evidence" value="ECO:0007669"/>
    <property type="project" value="UniProtKB-ARBA"/>
</dbReference>
<dbReference type="STRING" id="1093900.A0A507AU57"/>
<feature type="compositionally biased region" description="Basic and acidic residues" evidence="8">
    <location>
        <begin position="369"/>
        <end position="383"/>
    </location>
</feature>
<dbReference type="InterPro" id="IPR008942">
    <property type="entry name" value="ENTH_VHS"/>
</dbReference>
<keyword evidence="3" id="KW-0507">mRNA processing</keyword>
<keyword evidence="3" id="KW-0747">Spliceosome</keyword>
<dbReference type="GO" id="GO:0008380">
    <property type="term" value="P:RNA splicing"/>
    <property type="evidence" value="ECO:0007669"/>
    <property type="project" value="UniProtKB-KW"/>
</dbReference>
<evidence type="ECO:0000313" key="12">
    <source>
        <dbReference type="Proteomes" id="UP000319257"/>
    </source>
</evidence>
<dbReference type="PANTHER" id="PTHR14089:SF2">
    <property type="entry name" value="PRE-MRNA-SPLICING FACTOR CWC2"/>
    <property type="match status" value="1"/>
</dbReference>
<proteinExistence type="predicted"/>
<dbReference type="GO" id="GO:0071006">
    <property type="term" value="C:U2-type catalytic step 1 spliceosome"/>
    <property type="evidence" value="ECO:0007669"/>
    <property type="project" value="TreeGrafter"/>
</dbReference>
<dbReference type="FunFam" id="3.30.70.330:FF:000397">
    <property type="entry name" value="RNA binding protein Nrd1"/>
    <property type="match status" value="1"/>
</dbReference>
<sequence>MSSPVAELEAGLQGMLGLKPPGVSGSRITAITALCVANVQSESVLIQKIYTHFKKTPGTHKLGVLYVVDSVTRKWMDQAKQQGQAINSSAQDGTFAAGVNRVTELMPVLMNDITATAPADQKEKIKKLVDIWEKGQTFPTAMLETFKQKLNTPTQNQSTTPPGSPPPNLMASLNGQARPAAAQAPPAVPANIMEALAKIARQNTTTQQSAPPVPAVAGQIPHTSATPTPPFSLAGAAHAPPPVPPQPQLNMLPGTYPFQPVSQPPAQPVNAQPLPFQIPPPVQSGQVPNPGMPAANPGSAAVNPAVASLLATLMAQGLPAEQITAIVSQVMASTNAAAPGAPQYPAPAQSSYPGAVPTSAAGGWAAQPRPDESRDRPYPDSRSPRGRGRSRSRSPGRRWDARDSPRGRGEDRGYGDYGRRSSPGRGRAEDRDRTQYRQRSPAGRRGSSPHRDGPPQPGEKWVEYDNTLPNGTIRVLSRTLFVGGVTCSEAELRAIFARYGEVQTCIVNKEKRHAFVKMYTRKAAVAAKEGMEDARTQELPLRTRWGVGFGPRDCSDYQSGISVIPISKLTEADRKWMLTAPWGGSGGKPIVTGMVVEEPDIEIGAGVSSKAISRRMATDRGGLNGPRSSRKDEENHHDGGSHGSGHGSGHGNNHGGGRFNRRGGGGGGSSRDHRRGDDDRNKENVNTTTPGFGFGLAVGPNGMPIFPPGFAFPAPDGQTGPNY</sequence>
<keyword evidence="12" id="KW-1185">Reference proteome</keyword>
<dbReference type="SMART" id="SM00360">
    <property type="entry name" value="RRM"/>
    <property type="match status" value="1"/>
</dbReference>
<feature type="compositionally biased region" description="Gly residues" evidence="8">
    <location>
        <begin position="641"/>
        <end position="669"/>
    </location>
</feature>
<feature type="region of interest" description="Disordered" evidence="8">
    <location>
        <begin position="151"/>
        <end position="186"/>
    </location>
</feature>
<evidence type="ECO:0000256" key="7">
    <source>
        <dbReference type="PROSITE-ProRule" id="PRU00176"/>
    </source>
</evidence>
<dbReference type="FunCoup" id="A0A507AU57">
    <property type="interactions" value="212"/>
</dbReference>
<protein>
    <submittedName>
        <fullName evidence="11">Uncharacterized protein</fullName>
    </submittedName>
</protein>
<dbReference type="InterPro" id="IPR012677">
    <property type="entry name" value="Nucleotide-bd_a/b_plait_sf"/>
</dbReference>
<reference evidence="11 12" key="1">
    <citation type="submission" date="2019-06" db="EMBL/GenBank/DDBJ databases">
        <title>Draft genome sequence of the filamentous fungus Phialemoniopsis curvata isolated from diesel fuel.</title>
        <authorList>
            <person name="Varaljay V.A."/>
            <person name="Lyon W.J."/>
            <person name="Crouch A.L."/>
            <person name="Drake C.E."/>
            <person name="Hollomon J.M."/>
            <person name="Nadeau L.J."/>
            <person name="Nunn H.S."/>
            <person name="Stevenson B.S."/>
            <person name="Bojanowski C.L."/>
            <person name="Crookes-Goodson W.J."/>
        </authorList>
    </citation>
    <scope>NUCLEOTIDE SEQUENCE [LARGE SCALE GENOMIC DNA]</scope>
    <source>
        <strain evidence="11 12">D216</strain>
    </source>
</reference>
<feature type="compositionally biased region" description="Basic and acidic residues" evidence="8">
    <location>
        <begin position="426"/>
        <end position="435"/>
    </location>
</feature>
<dbReference type="OrthoDB" id="79367at2759"/>
<dbReference type="GO" id="GO:0000974">
    <property type="term" value="C:Prp19 complex"/>
    <property type="evidence" value="ECO:0007669"/>
    <property type="project" value="TreeGrafter"/>
</dbReference>
<dbReference type="GO" id="GO:0071007">
    <property type="term" value="C:U2-type catalytic step 2 spliceosome"/>
    <property type="evidence" value="ECO:0007669"/>
    <property type="project" value="TreeGrafter"/>
</dbReference>
<dbReference type="EMBL" id="SKBQ01000051">
    <property type="protein sequence ID" value="TPX11027.1"/>
    <property type="molecule type" value="Genomic_DNA"/>
</dbReference>
<dbReference type="InterPro" id="IPR048892">
    <property type="entry name" value="Nrd1_Seb1_dom2"/>
</dbReference>
<dbReference type="InterPro" id="IPR035979">
    <property type="entry name" value="RBD_domain_sf"/>
</dbReference>
<dbReference type="CDD" id="cd16984">
    <property type="entry name" value="CID_Nrd1_like"/>
    <property type="match status" value="1"/>
</dbReference>
<dbReference type="GO" id="GO:0006369">
    <property type="term" value="P:termination of RNA polymerase II transcription"/>
    <property type="evidence" value="ECO:0007669"/>
    <property type="project" value="UniProtKB-ARBA"/>
</dbReference>
<dbReference type="Gene3D" id="3.30.70.330">
    <property type="match status" value="1"/>
</dbReference>
<dbReference type="GO" id="GO:0017070">
    <property type="term" value="F:U6 snRNA binding"/>
    <property type="evidence" value="ECO:0007669"/>
    <property type="project" value="TreeGrafter"/>
</dbReference>
<dbReference type="PROSITE" id="PS50102">
    <property type="entry name" value="RRM"/>
    <property type="match status" value="1"/>
</dbReference>
<feature type="compositionally biased region" description="Low complexity" evidence="8">
    <location>
        <begin position="337"/>
        <end position="353"/>
    </location>
</feature>
<dbReference type="InterPro" id="IPR000504">
    <property type="entry name" value="RRM_dom"/>
</dbReference>
<dbReference type="SUPFAM" id="SSF48464">
    <property type="entry name" value="ENTH/VHS domain"/>
    <property type="match status" value="1"/>
</dbReference>
<dbReference type="GO" id="GO:0010629">
    <property type="term" value="P:negative regulation of gene expression"/>
    <property type="evidence" value="ECO:0007669"/>
    <property type="project" value="UniProtKB-ARBA"/>
</dbReference>
<feature type="domain" description="RRM" evidence="9">
    <location>
        <begin position="478"/>
        <end position="548"/>
    </location>
</feature>